<gene>
    <name evidence="3" type="primary">LOC106818115</name>
</gene>
<keyword evidence="2" id="KW-1185">Reference proteome</keyword>
<evidence type="ECO:0000256" key="1">
    <source>
        <dbReference type="SAM" id="MobiDB-lite"/>
    </source>
</evidence>
<evidence type="ECO:0000313" key="3">
    <source>
        <dbReference type="RefSeq" id="XP_014678322.1"/>
    </source>
</evidence>
<accession>A0ABM1F1K1</accession>
<reference evidence="3" key="1">
    <citation type="submission" date="2025-08" db="UniProtKB">
        <authorList>
            <consortium name="RefSeq"/>
        </authorList>
    </citation>
    <scope>IDENTIFICATION</scope>
</reference>
<dbReference type="PANTHER" id="PTHR31751:SF42">
    <property type="entry name" value="PROTEIN CBG10204"/>
    <property type="match status" value="1"/>
</dbReference>
<sequence length="256" mass="28957">MESGKKLTRNDRLMLGGDGRCDSPGHSAKYCTYSLMDLNTKFLIDFSLVQVTQAGNSMRMEKLGLQNCIKSVESGGLEIDILATDRHVQIASMMKKEPEYQHINHQFDVWHLAKSISKKLLRTAKRKECEGLLPWIKSIKNHLWWSSATCNGDSKLLKDKWTSILCHVSNVHCWIPKLTSLCKCAHEPLNEKDVHEIMWLTVGSPPYEALKNVVLNKRLLNDTDDPSFLVDDSTDDDSDSASDSEDESDHRPSKVA</sequence>
<evidence type="ECO:0000313" key="2">
    <source>
        <dbReference type="Proteomes" id="UP000695022"/>
    </source>
</evidence>
<feature type="region of interest" description="Disordered" evidence="1">
    <location>
        <begin position="222"/>
        <end position="256"/>
    </location>
</feature>
<dbReference type="Proteomes" id="UP000695022">
    <property type="component" value="Unplaced"/>
</dbReference>
<dbReference type="PANTHER" id="PTHR31751">
    <property type="entry name" value="SI:CH211-108C17.2-RELATED-RELATED"/>
    <property type="match status" value="1"/>
</dbReference>
<dbReference type="RefSeq" id="XP_014678322.1">
    <property type="nucleotide sequence ID" value="XM_014822836.1"/>
</dbReference>
<protein>
    <submittedName>
        <fullName evidence="3">Uncharacterized protein LOC106818115</fullName>
    </submittedName>
</protein>
<dbReference type="GeneID" id="106818115"/>
<name>A0ABM1F1K1_PRICU</name>
<proteinExistence type="predicted"/>
<organism evidence="2 3">
    <name type="scientific">Priapulus caudatus</name>
    <name type="common">Priapulid worm</name>
    <dbReference type="NCBI Taxonomy" id="37621"/>
    <lineage>
        <taxon>Eukaryota</taxon>
        <taxon>Metazoa</taxon>
        <taxon>Ecdysozoa</taxon>
        <taxon>Scalidophora</taxon>
        <taxon>Priapulida</taxon>
        <taxon>Priapulimorpha</taxon>
        <taxon>Priapulimorphida</taxon>
        <taxon>Priapulidae</taxon>
        <taxon>Priapulus</taxon>
    </lineage>
</organism>
<feature type="compositionally biased region" description="Acidic residues" evidence="1">
    <location>
        <begin position="232"/>
        <end position="247"/>
    </location>
</feature>